<proteinExistence type="predicted"/>
<protein>
    <submittedName>
        <fullName evidence="1">Uncharacterized protein</fullName>
    </submittedName>
</protein>
<evidence type="ECO:0000313" key="1">
    <source>
        <dbReference type="EMBL" id="JAD71294.1"/>
    </source>
</evidence>
<reference evidence="1" key="1">
    <citation type="submission" date="2014-09" db="EMBL/GenBank/DDBJ databases">
        <authorList>
            <person name="Magalhaes I.L.F."/>
            <person name="Oliveira U."/>
            <person name="Santos F.R."/>
            <person name="Vidigal T.H.D.A."/>
            <person name="Brescovit A.D."/>
            <person name="Santos A.J."/>
        </authorList>
    </citation>
    <scope>NUCLEOTIDE SEQUENCE</scope>
    <source>
        <tissue evidence="1">Shoot tissue taken approximately 20 cm above the soil surface</tissue>
    </source>
</reference>
<sequence length="24" mass="2753">MNCILGTMLCKFLYDSFAALSVRR</sequence>
<organism evidence="1">
    <name type="scientific">Arundo donax</name>
    <name type="common">Giant reed</name>
    <name type="synonym">Donax arundinaceus</name>
    <dbReference type="NCBI Taxonomy" id="35708"/>
    <lineage>
        <taxon>Eukaryota</taxon>
        <taxon>Viridiplantae</taxon>
        <taxon>Streptophyta</taxon>
        <taxon>Embryophyta</taxon>
        <taxon>Tracheophyta</taxon>
        <taxon>Spermatophyta</taxon>
        <taxon>Magnoliopsida</taxon>
        <taxon>Liliopsida</taxon>
        <taxon>Poales</taxon>
        <taxon>Poaceae</taxon>
        <taxon>PACMAD clade</taxon>
        <taxon>Arundinoideae</taxon>
        <taxon>Arundineae</taxon>
        <taxon>Arundo</taxon>
    </lineage>
</organism>
<dbReference type="AlphaFoldDB" id="A0A0A9C4S2"/>
<dbReference type="EMBL" id="GBRH01226601">
    <property type="protein sequence ID" value="JAD71294.1"/>
    <property type="molecule type" value="Transcribed_RNA"/>
</dbReference>
<accession>A0A0A9C4S2</accession>
<reference evidence="1" key="2">
    <citation type="journal article" date="2015" name="Data Brief">
        <title>Shoot transcriptome of the giant reed, Arundo donax.</title>
        <authorList>
            <person name="Barrero R.A."/>
            <person name="Guerrero F.D."/>
            <person name="Moolhuijzen P."/>
            <person name="Goolsby J.A."/>
            <person name="Tidwell J."/>
            <person name="Bellgard S.E."/>
            <person name="Bellgard M.I."/>
        </authorList>
    </citation>
    <scope>NUCLEOTIDE SEQUENCE</scope>
    <source>
        <tissue evidence="1">Shoot tissue taken approximately 20 cm above the soil surface</tissue>
    </source>
</reference>
<name>A0A0A9C4S2_ARUDO</name>